<feature type="transmembrane region" description="Helical" evidence="6">
    <location>
        <begin position="395"/>
        <end position="416"/>
    </location>
</feature>
<name>A0A8J2SNX7_9STRA</name>
<proteinExistence type="predicted"/>
<dbReference type="PANTHER" id="PTHR12308">
    <property type="entry name" value="ANOCTAMIN"/>
    <property type="match status" value="1"/>
</dbReference>
<organism evidence="8 9">
    <name type="scientific">Pelagomonas calceolata</name>
    <dbReference type="NCBI Taxonomy" id="35677"/>
    <lineage>
        <taxon>Eukaryota</taxon>
        <taxon>Sar</taxon>
        <taxon>Stramenopiles</taxon>
        <taxon>Ochrophyta</taxon>
        <taxon>Pelagophyceae</taxon>
        <taxon>Pelagomonadales</taxon>
        <taxon>Pelagomonadaceae</taxon>
        <taxon>Pelagomonas</taxon>
    </lineage>
</organism>
<feature type="compositionally biased region" description="Basic and acidic residues" evidence="5">
    <location>
        <begin position="1"/>
        <end position="10"/>
    </location>
</feature>
<sequence>MPQIHAHETRGAAAWTAATKSTSSEDHIKRSMAATSSRCEVLLAIREQGGNDDESYVELLVHALKCRQLSVSREGRYLLVTCKGDVLAREADACKLVKTRRSDKRVEVFVDRDGARLRYELDAEGCLFSRAEEALLLERACTKATVEQAAEGLGARWKKKSRDLPPQIAQLAEDSLLEALKQTGVIEDSVILGINTQMSWWAWVCAPSQKIHKAFGSDVALYFAWMNFFQLWLLIPSLVGGYVYHLRIEEGVSIDDDQWAPVYALAVCLWAALFCKFWSRREAQVAVDHGDVLLASDGGVRPGYRGAPRPSPVTGKLERYSPPIYRHLAYILSIIVTGLMLRVALLWHVISLNLQGYITSDYVGEQDFYRADVAKYALEGEIFDPKSTEFYGLKALVPTLIHVVVVRILNLIYSYVAEVLTKLENHETQSMHNNALLVKRFIFEAVDAYAGLVFLGFVRRDVVRLRQELIAIYCVDTARRVFQEALLPLCITAITSLRNKDTTAKRKKNDDFRSMTLNRTKSNIDTRAEKELAKPVYEPFDDYLEMVIEFGYVCLFASVFPLGALLSFVANFVEVRSDLFKILYVYRRPSPKRARTIGAWAPILRGLVYVAIASNAFLFAFGSEQMVRWFPQYFDRVSLRKAGFSKDYAKKVAREGGEKSAAEAQAGKGRVVVLVAVALEHLVVLACVLVELVIPSMGEGTRVEVQRLLYERDRAASA</sequence>
<feature type="region of interest" description="Disordered" evidence="5">
    <location>
        <begin position="1"/>
        <end position="27"/>
    </location>
</feature>
<feature type="transmembrane region" description="Helical" evidence="6">
    <location>
        <begin position="671"/>
        <end position="694"/>
    </location>
</feature>
<evidence type="ECO:0000313" key="9">
    <source>
        <dbReference type="Proteomes" id="UP000789595"/>
    </source>
</evidence>
<evidence type="ECO:0000259" key="7">
    <source>
        <dbReference type="Pfam" id="PF04547"/>
    </source>
</evidence>
<dbReference type="Proteomes" id="UP000789595">
    <property type="component" value="Unassembled WGS sequence"/>
</dbReference>
<keyword evidence="3 6" id="KW-1133">Transmembrane helix</keyword>
<keyword evidence="4 6" id="KW-0472">Membrane</keyword>
<protein>
    <recommendedName>
        <fullName evidence="7">Anoctamin transmembrane domain-containing protein</fullName>
    </recommendedName>
</protein>
<evidence type="ECO:0000256" key="5">
    <source>
        <dbReference type="SAM" id="MobiDB-lite"/>
    </source>
</evidence>
<dbReference type="InterPro" id="IPR007632">
    <property type="entry name" value="Anoctamin"/>
</dbReference>
<evidence type="ECO:0000256" key="2">
    <source>
        <dbReference type="ARBA" id="ARBA00022692"/>
    </source>
</evidence>
<feature type="transmembrane region" description="Helical" evidence="6">
    <location>
        <begin position="550"/>
        <end position="573"/>
    </location>
</feature>
<feature type="transmembrane region" description="Helical" evidence="6">
    <location>
        <begin position="259"/>
        <end position="278"/>
    </location>
</feature>
<keyword evidence="2 6" id="KW-0812">Transmembrane</keyword>
<dbReference type="AlphaFoldDB" id="A0A8J2SNX7"/>
<dbReference type="Pfam" id="PF04547">
    <property type="entry name" value="Anoctamin"/>
    <property type="match status" value="1"/>
</dbReference>
<dbReference type="GO" id="GO:0005254">
    <property type="term" value="F:chloride channel activity"/>
    <property type="evidence" value="ECO:0007669"/>
    <property type="project" value="TreeGrafter"/>
</dbReference>
<dbReference type="GO" id="GO:0016020">
    <property type="term" value="C:membrane"/>
    <property type="evidence" value="ECO:0007669"/>
    <property type="project" value="UniProtKB-SubCell"/>
</dbReference>
<feature type="domain" description="Anoctamin transmembrane" evidence="7">
    <location>
        <begin position="211"/>
        <end position="707"/>
    </location>
</feature>
<evidence type="ECO:0000256" key="3">
    <source>
        <dbReference type="ARBA" id="ARBA00022989"/>
    </source>
</evidence>
<comment type="subcellular location">
    <subcellularLocation>
        <location evidence="1">Membrane</location>
        <topology evidence="1">Multi-pass membrane protein</topology>
    </subcellularLocation>
</comment>
<feature type="transmembrane region" description="Helical" evidence="6">
    <location>
        <begin position="597"/>
        <end position="621"/>
    </location>
</feature>
<comment type="caution">
    <text evidence="8">The sequence shown here is derived from an EMBL/GenBank/DDBJ whole genome shotgun (WGS) entry which is preliminary data.</text>
</comment>
<dbReference type="InterPro" id="IPR049452">
    <property type="entry name" value="Anoctamin_TM"/>
</dbReference>
<feature type="transmembrane region" description="Helical" evidence="6">
    <location>
        <begin position="328"/>
        <end position="350"/>
    </location>
</feature>
<keyword evidence="9" id="KW-1185">Reference proteome</keyword>
<dbReference type="OrthoDB" id="296386at2759"/>
<feature type="compositionally biased region" description="Low complexity" evidence="5">
    <location>
        <begin position="12"/>
        <end position="22"/>
    </location>
</feature>
<evidence type="ECO:0000256" key="4">
    <source>
        <dbReference type="ARBA" id="ARBA00023136"/>
    </source>
</evidence>
<evidence type="ECO:0000313" key="8">
    <source>
        <dbReference type="EMBL" id="CAH0369934.1"/>
    </source>
</evidence>
<gene>
    <name evidence="8" type="ORF">PECAL_2P30790</name>
</gene>
<dbReference type="PANTHER" id="PTHR12308:SF73">
    <property type="entry name" value="ANOCTAMIN"/>
    <property type="match status" value="1"/>
</dbReference>
<accession>A0A8J2SNX7</accession>
<feature type="transmembrane region" description="Helical" evidence="6">
    <location>
        <begin position="219"/>
        <end position="239"/>
    </location>
</feature>
<dbReference type="EMBL" id="CAKKNE010000002">
    <property type="protein sequence ID" value="CAH0369934.1"/>
    <property type="molecule type" value="Genomic_DNA"/>
</dbReference>
<evidence type="ECO:0000256" key="1">
    <source>
        <dbReference type="ARBA" id="ARBA00004141"/>
    </source>
</evidence>
<evidence type="ECO:0000256" key="6">
    <source>
        <dbReference type="SAM" id="Phobius"/>
    </source>
</evidence>
<reference evidence="8" key="1">
    <citation type="submission" date="2021-11" db="EMBL/GenBank/DDBJ databases">
        <authorList>
            <consortium name="Genoscope - CEA"/>
            <person name="William W."/>
        </authorList>
    </citation>
    <scope>NUCLEOTIDE SEQUENCE</scope>
</reference>